<dbReference type="KEGG" id="ehx:EMIHUDRAFT_202787"/>
<dbReference type="AlphaFoldDB" id="A0A0D3K8T2"/>
<evidence type="ECO:0000256" key="1">
    <source>
        <dbReference type="SAM" id="Coils"/>
    </source>
</evidence>
<feature type="transmembrane region" description="Helical" evidence="2">
    <location>
        <begin position="137"/>
        <end position="157"/>
    </location>
</feature>
<keyword evidence="1" id="KW-0175">Coiled coil</keyword>
<evidence type="ECO:0008006" key="5">
    <source>
        <dbReference type="Google" id="ProtNLM"/>
    </source>
</evidence>
<reference evidence="3" key="2">
    <citation type="submission" date="2024-10" db="UniProtKB">
        <authorList>
            <consortium name="EnsemblProtists"/>
        </authorList>
    </citation>
    <scope>IDENTIFICATION</scope>
</reference>
<evidence type="ECO:0000313" key="4">
    <source>
        <dbReference type="Proteomes" id="UP000013827"/>
    </source>
</evidence>
<dbReference type="HOGENOM" id="CLU_049976_0_0_1"/>
<evidence type="ECO:0000313" key="3">
    <source>
        <dbReference type="EnsemblProtists" id="EOD32167"/>
    </source>
</evidence>
<organism evidence="3 4">
    <name type="scientific">Emiliania huxleyi (strain CCMP1516)</name>
    <dbReference type="NCBI Taxonomy" id="280463"/>
    <lineage>
        <taxon>Eukaryota</taxon>
        <taxon>Haptista</taxon>
        <taxon>Haptophyta</taxon>
        <taxon>Prymnesiophyceae</taxon>
        <taxon>Isochrysidales</taxon>
        <taxon>Noelaerhabdaceae</taxon>
        <taxon>Emiliania</taxon>
    </lineage>
</organism>
<dbReference type="PaxDb" id="2903-EOD32167"/>
<sequence length="445" mass="48443">MSNQRWDSFGGAAREAAAGTLGSLARIWRTFFGFNFTDVLAPLKACGPAHITQFVHGIRILLFVRVGVYCRFVNEFLLASKRIEFTRIGNAAGIRAMGADAQLVEASARIAELEAEVAELKRNSQGPVPSTSLSRSLLAALAVFQVLLLAICLWGAIISTINYTEAPSMTTSSMTPQLSTLKNAADDCPVAVHETKLVMQGGFLEIELQDVDGSEGRQRQNYTINAATSVATCRDALVIADNYENGVDHVVLPCKTCGGDKTYPLLSPTMLTEKEDHFILRGHIGEPLNGDYEIKCCYPKSECIARPNLPCAMAPVPEAGLPEHTCPDWEPEPEPEPEPYGRMLFEADGHAELDHFECTDTPEELLAPAVEKLALPAATCAELLAIGGCELEVVKDLCAKSCDACGGKQSASHLAFSKHIPHIYVWAENRRLVPRDDSIWWPVFG</sequence>
<accession>A0A0D3K8T2</accession>
<dbReference type="RefSeq" id="XP_005784596.1">
    <property type="nucleotide sequence ID" value="XM_005784539.1"/>
</dbReference>
<keyword evidence="2" id="KW-0472">Membrane</keyword>
<dbReference type="EnsemblProtists" id="EOD32167">
    <property type="protein sequence ID" value="EOD32167"/>
    <property type="gene ID" value="EMIHUDRAFT_202787"/>
</dbReference>
<protein>
    <recommendedName>
        <fullName evidence="5">ShKT domain-containing protein</fullName>
    </recommendedName>
</protein>
<reference evidence="4" key="1">
    <citation type="journal article" date="2013" name="Nature">
        <title>Pan genome of the phytoplankton Emiliania underpins its global distribution.</title>
        <authorList>
            <person name="Read B.A."/>
            <person name="Kegel J."/>
            <person name="Klute M.J."/>
            <person name="Kuo A."/>
            <person name="Lefebvre S.C."/>
            <person name="Maumus F."/>
            <person name="Mayer C."/>
            <person name="Miller J."/>
            <person name="Monier A."/>
            <person name="Salamov A."/>
            <person name="Young J."/>
            <person name="Aguilar M."/>
            <person name="Claverie J.M."/>
            <person name="Frickenhaus S."/>
            <person name="Gonzalez K."/>
            <person name="Herman E.K."/>
            <person name="Lin Y.C."/>
            <person name="Napier J."/>
            <person name="Ogata H."/>
            <person name="Sarno A.F."/>
            <person name="Shmutz J."/>
            <person name="Schroeder D."/>
            <person name="de Vargas C."/>
            <person name="Verret F."/>
            <person name="von Dassow P."/>
            <person name="Valentin K."/>
            <person name="Van de Peer Y."/>
            <person name="Wheeler G."/>
            <person name="Dacks J.B."/>
            <person name="Delwiche C.F."/>
            <person name="Dyhrman S.T."/>
            <person name="Glockner G."/>
            <person name="John U."/>
            <person name="Richards T."/>
            <person name="Worden A.Z."/>
            <person name="Zhang X."/>
            <person name="Grigoriev I.V."/>
            <person name="Allen A.E."/>
            <person name="Bidle K."/>
            <person name="Borodovsky M."/>
            <person name="Bowler C."/>
            <person name="Brownlee C."/>
            <person name="Cock J.M."/>
            <person name="Elias M."/>
            <person name="Gladyshev V.N."/>
            <person name="Groth M."/>
            <person name="Guda C."/>
            <person name="Hadaegh A."/>
            <person name="Iglesias-Rodriguez M.D."/>
            <person name="Jenkins J."/>
            <person name="Jones B.M."/>
            <person name="Lawson T."/>
            <person name="Leese F."/>
            <person name="Lindquist E."/>
            <person name="Lobanov A."/>
            <person name="Lomsadze A."/>
            <person name="Malik S.B."/>
            <person name="Marsh M.E."/>
            <person name="Mackinder L."/>
            <person name="Mock T."/>
            <person name="Mueller-Roeber B."/>
            <person name="Pagarete A."/>
            <person name="Parker M."/>
            <person name="Probert I."/>
            <person name="Quesneville H."/>
            <person name="Raines C."/>
            <person name="Rensing S.A."/>
            <person name="Riano-Pachon D.M."/>
            <person name="Richier S."/>
            <person name="Rokitta S."/>
            <person name="Shiraiwa Y."/>
            <person name="Soanes D.M."/>
            <person name="van der Giezen M."/>
            <person name="Wahlund T.M."/>
            <person name="Williams B."/>
            <person name="Wilson W."/>
            <person name="Wolfe G."/>
            <person name="Wurch L.L."/>
        </authorList>
    </citation>
    <scope>NUCLEOTIDE SEQUENCE</scope>
</reference>
<keyword evidence="4" id="KW-1185">Reference proteome</keyword>
<keyword evidence="2" id="KW-1133">Transmembrane helix</keyword>
<name>A0A0D3K8T2_EMIH1</name>
<keyword evidence="2" id="KW-0812">Transmembrane</keyword>
<proteinExistence type="predicted"/>
<evidence type="ECO:0000256" key="2">
    <source>
        <dbReference type="SAM" id="Phobius"/>
    </source>
</evidence>
<feature type="coiled-coil region" evidence="1">
    <location>
        <begin position="96"/>
        <end position="123"/>
    </location>
</feature>
<dbReference type="GeneID" id="17277439"/>
<dbReference type="Proteomes" id="UP000013827">
    <property type="component" value="Unassembled WGS sequence"/>
</dbReference>